<evidence type="ECO:0000256" key="1">
    <source>
        <dbReference type="ARBA" id="ARBA00007500"/>
    </source>
</evidence>
<gene>
    <name evidence="13" type="ORF">RUM43_011195</name>
</gene>
<dbReference type="InterPro" id="IPR002942">
    <property type="entry name" value="S4_RNA-bd"/>
</dbReference>
<dbReference type="GO" id="GO:0006596">
    <property type="term" value="P:polyamine biosynthetic process"/>
    <property type="evidence" value="ECO:0007669"/>
    <property type="project" value="UniProtKB-UniRule"/>
</dbReference>
<dbReference type="HAMAP" id="MF_00198">
    <property type="entry name" value="Spermidine_synth"/>
    <property type="match status" value="1"/>
</dbReference>
<keyword evidence="5 10" id="KW-0694">RNA-binding</keyword>
<feature type="active site" description="Proton acceptor" evidence="11">
    <location>
        <position position="304"/>
    </location>
</feature>
<evidence type="ECO:0000259" key="12">
    <source>
        <dbReference type="PROSITE" id="PS51006"/>
    </source>
</evidence>
<keyword evidence="11" id="KW-0620">Polyamine biosynthesis</keyword>
<evidence type="ECO:0000313" key="13">
    <source>
        <dbReference type="EMBL" id="KAK6620897.1"/>
    </source>
</evidence>
<dbReference type="CDD" id="cd06087">
    <property type="entry name" value="KOW_RPS4"/>
    <property type="match status" value="1"/>
</dbReference>
<keyword evidence="6" id="KW-0689">Ribosomal protein</keyword>
<dbReference type="SUPFAM" id="SSF53335">
    <property type="entry name" value="S-adenosyl-L-methionine-dependent methyltransferases"/>
    <property type="match status" value="1"/>
</dbReference>
<comment type="caution">
    <text evidence="13">The sequence shown here is derived from an EMBL/GenBank/DDBJ whole genome shotgun (WGS) entry which is preliminary data.</text>
</comment>
<dbReference type="InterPro" id="IPR035246">
    <property type="entry name" value="Spermidine_synt_N"/>
</dbReference>
<accession>A0AAN8S0W7</accession>
<dbReference type="FunFam" id="3.40.50.150:FF:000197">
    <property type="entry name" value="spermine synthase isoform X2"/>
    <property type="match status" value="1"/>
</dbReference>
<dbReference type="InterPro" id="IPR029063">
    <property type="entry name" value="SAM-dependent_MTases_sf"/>
</dbReference>
<dbReference type="FunFam" id="2.40.50.740:FF:000001">
    <property type="entry name" value="40S ribosomal protein S4"/>
    <property type="match status" value="1"/>
</dbReference>
<dbReference type="Pfam" id="PF08071">
    <property type="entry name" value="RS4NT"/>
    <property type="match status" value="1"/>
</dbReference>
<dbReference type="PANTHER" id="PTHR11581">
    <property type="entry name" value="30S/40S RIBOSOMAL PROTEIN S4"/>
    <property type="match status" value="1"/>
</dbReference>
<dbReference type="Gene3D" id="2.30.30.30">
    <property type="match status" value="1"/>
</dbReference>
<dbReference type="InterPro" id="IPR013845">
    <property type="entry name" value="Ribosomal_eS4_central_region"/>
</dbReference>
<evidence type="ECO:0000256" key="3">
    <source>
        <dbReference type="ARBA" id="ARBA00022679"/>
    </source>
</evidence>
<proteinExistence type="inferred from homology"/>
<dbReference type="Gene3D" id="2.40.50.740">
    <property type="match status" value="1"/>
</dbReference>
<evidence type="ECO:0000313" key="14">
    <source>
        <dbReference type="Proteomes" id="UP001372834"/>
    </source>
</evidence>
<sequence>MAVHTYLLDFTLEPSHCETVEGRTSIKENIESCLKEYISDLRCDSYKELDGGFLALFFGANGSFITVRGLKQGIVTINIEYYKPDLEDDMLSFEQLRLLELSVGSALASTRSKHLPPIKRGAAIDVYLTTSGSMLTPTTCYALSLGEFSDASEPFNERILEYDIDKVVFEETSPYQKIQIVHSKSLGNLLLLDELQNMSESDLIYTETLMQRGIEDYEGKEIIILGGGDGCLLWELLKEQPKFVTMLELDEVVIKACGVHLRSSCGNCLDNYKGDRYEIIVGDCFETLEKFIREGKKVDYVFGDLTDVPVDSSGQNREMWQFIRLILNKSMQVIRPGGKYLSHGNGASAVKSLQLYENVLNSLNVPVTFTKAHAFIPSFLEDWARGPKKHLKRLNAPKAWMLDKLGGVYAPRPSTGPHKLRESLPLVIFLRNRLKYALTNCEVKKICMQRLIKVDGKIRTDPNYPTGFMDVVSIEKINELFRLIYDVKGRFTIHRITPDEATYKLCKVKKVQTGPKGVPFLVTHDGRTIRYPDPLIKVNDSIQLEIATSKILDFLKFESGNLCMITGGRNLGRVGTVMTRERHPGSFDIVHIKDSQGHMFATRLNNVFIIGKGSKAYVSLPRGKGVKLSIAEERDKRLAAKAASG</sequence>
<dbReference type="Pfam" id="PF01479">
    <property type="entry name" value="S4"/>
    <property type="match status" value="1"/>
</dbReference>
<dbReference type="FunFam" id="3.10.290.10:FF:000051">
    <property type="entry name" value="40S ribosomal protein S4, X isoform"/>
    <property type="match status" value="1"/>
</dbReference>
<dbReference type="Pfam" id="PF16121">
    <property type="entry name" value="40S_S4_C"/>
    <property type="match status" value="1"/>
</dbReference>
<protein>
    <recommendedName>
        <fullName evidence="8">Small ribosomal subunit protein eS4</fullName>
    </recommendedName>
    <alternativeName>
        <fullName evidence="9">40S ribosomal protein S4</fullName>
    </alternativeName>
</protein>
<dbReference type="PROSITE" id="PS50889">
    <property type="entry name" value="S4"/>
    <property type="match status" value="1"/>
</dbReference>
<dbReference type="InterPro" id="IPR032277">
    <property type="entry name" value="Ribosomal_eS4_C"/>
</dbReference>
<name>A0AAN8S0W7_POLSC</name>
<dbReference type="HAMAP" id="MF_00485">
    <property type="entry name" value="Ribosomal_eS4"/>
    <property type="match status" value="1"/>
</dbReference>
<dbReference type="PROSITE" id="PS51006">
    <property type="entry name" value="PABS_2"/>
    <property type="match status" value="1"/>
</dbReference>
<dbReference type="InterPro" id="IPR000876">
    <property type="entry name" value="Ribosomal_eS4"/>
</dbReference>
<dbReference type="Pfam" id="PF01564">
    <property type="entry name" value="Spermine_synth"/>
    <property type="match status" value="1"/>
</dbReference>
<evidence type="ECO:0000256" key="6">
    <source>
        <dbReference type="ARBA" id="ARBA00022980"/>
    </source>
</evidence>
<organism evidence="13 14">
    <name type="scientific">Polyplax serrata</name>
    <name type="common">Common mouse louse</name>
    <dbReference type="NCBI Taxonomy" id="468196"/>
    <lineage>
        <taxon>Eukaryota</taxon>
        <taxon>Metazoa</taxon>
        <taxon>Ecdysozoa</taxon>
        <taxon>Arthropoda</taxon>
        <taxon>Hexapoda</taxon>
        <taxon>Insecta</taxon>
        <taxon>Pterygota</taxon>
        <taxon>Neoptera</taxon>
        <taxon>Paraneoptera</taxon>
        <taxon>Psocodea</taxon>
        <taxon>Troctomorpha</taxon>
        <taxon>Phthiraptera</taxon>
        <taxon>Anoplura</taxon>
        <taxon>Polyplacidae</taxon>
        <taxon>Polyplax</taxon>
    </lineage>
</organism>
<reference evidence="13 14" key="1">
    <citation type="submission" date="2023-10" db="EMBL/GenBank/DDBJ databases">
        <title>Genomes of two closely related lineages of the louse Polyplax serrata with different host specificities.</title>
        <authorList>
            <person name="Martinu J."/>
            <person name="Tarabai H."/>
            <person name="Stefka J."/>
            <person name="Hypsa V."/>
        </authorList>
    </citation>
    <scope>NUCLEOTIDE SEQUENCE [LARGE SCALE GENOMIC DNA]</scope>
    <source>
        <strain evidence="13">HR10_N</strain>
    </source>
</reference>
<keyword evidence="7" id="KW-0687">Ribonucleoprotein</keyword>
<evidence type="ECO:0000256" key="2">
    <source>
        <dbReference type="ARBA" id="ARBA00007867"/>
    </source>
</evidence>
<dbReference type="InterPro" id="IPR037163">
    <property type="entry name" value="Spermidine_synt_N_sf"/>
</dbReference>
<keyword evidence="4 10" id="KW-0699">rRNA-binding</keyword>
<dbReference type="InterPro" id="IPR018199">
    <property type="entry name" value="Ribosomal_eS4_N_CS"/>
</dbReference>
<comment type="similarity">
    <text evidence="1">Belongs to the eukaryotic ribosomal protein eS4 family.</text>
</comment>
<dbReference type="FunFam" id="2.30.30.30:FF:000005">
    <property type="entry name" value="40S ribosomal protein S4"/>
    <property type="match status" value="1"/>
</dbReference>
<dbReference type="GO" id="GO:0006412">
    <property type="term" value="P:translation"/>
    <property type="evidence" value="ECO:0007669"/>
    <property type="project" value="InterPro"/>
</dbReference>
<dbReference type="SMART" id="SM00363">
    <property type="entry name" value="S4"/>
    <property type="match status" value="1"/>
</dbReference>
<dbReference type="GO" id="GO:0022627">
    <property type="term" value="C:cytosolic small ribosomal subunit"/>
    <property type="evidence" value="ECO:0007669"/>
    <property type="project" value="TreeGrafter"/>
</dbReference>
<dbReference type="InterPro" id="IPR038237">
    <property type="entry name" value="Ribosomal_eS4_central_sf"/>
</dbReference>
<dbReference type="Pfam" id="PF00900">
    <property type="entry name" value="Ribosomal_S4e"/>
    <property type="match status" value="1"/>
</dbReference>
<dbReference type="InterPro" id="IPR001045">
    <property type="entry name" value="Spermi_synthase"/>
</dbReference>
<dbReference type="Gene3D" id="2.30.140.10">
    <property type="entry name" value="Spermidine synthase, tetramerisation domain"/>
    <property type="match status" value="1"/>
</dbReference>
<dbReference type="InterPro" id="IPR041982">
    <property type="entry name" value="Ribosomal_eS4_KOW"/>
</dbReference>
<dbReference type="Proteomes" id="UP001372834">
    <property type="component" value="Unassembled WGS sequence"/>
</dbReference>
<dbReference type="Pfam" id="PF17284">
    <property type="entry name" value="Spermine_synt_N"/>
    <property type="match status" value="1"/>
</dbReference>
<dbReference type="InterPro" id="IPR014722">
    <property type="entry name" value="Rib_uL2_dom2"/>
</dbReference>
<dbReference type="InterPro" id="IPR030374">
    <property type="entry name" value="PABS"/>
</dbReference>
<dbReference type="InterPro" id="IPR013843">
    <property type="entry name" value="Ribosomal_eS4_N"/>
</dbReference>
<dbReference type="PROSITE" id="PS00528">
    <property type="entry name" value="RIBOSOMAL_S4E"/>
    <property type="match status" value="1"/>
</dbReference>
<evidence type="ECO:0000256" key="4">
    <source>
        <dbReference type="ARBA" id="ARBA00022730"/>
    </source>
</evidence>
<dbReference type="GO" id="GO:0019843">
    <property type="term" value="F:rRNA binding"/>
    <property type="evidence" value="ECO:0007669"/>
    <property type="project" value="UniProtKB-KW"/>
</dbReference>
<evidence type="ECO:0000256" key="9">
    <source>
        <dbReference type="ARBA" id="ARBA00035402"/>
    </source>
</evidence>
<comment type="similarity">
    <text evidence="2">Belongs to the spermidine/spermine synthase family.</text>
</comment>
<dbReference type="Gene3D" id="3.40.50.150">
    <property type="entry name" value="Vaccinia Virus protein VP39"/>
    <property type="match status" value="1"/>
</dbReference>
<evidence type="ECO:0000256" key="5">
    <source>
        <dbReference type="ARBA" id="ARBA00022884"/>
    </source>
</evidence>
<dbReference type="GO" id="GO:0003735">
    <property type="term" value="F:structural constituent of ribosome"/>
    <property type="evidence" value="ECO:0007669"/>
    <property type="project" value="InterPro"/>
</dbReference>
<dbReference type="GO" id="GO:0016740">
    <property type="term" value="F:transferase activity"/>
    <property type="evidence" value="ECO:0007669"/>
    <property type="project" value="UniProtKB-UniRule"/>
</dbReference>
<evidence type="ECO:0000256" key="8">
    <source>
        <dbReference type="ARBA" id="ARBA00035272"/>
    </source>
</evidence>
<dbReference type="EMBL" id="JAWJWE010000039">
    <property type="protein sequence ID" value="KAK6620897.1"/>
    <property type="molecule type" value="Genomic_DNA"/>
</dbReference>
<evidence type="ECO:0000256" key="7">
    <source>
        <dbReference type="ARBA" id="ARBA00023274"/>
    </source>
</evidence>
<keyword evidence="3 11" id="KW-0808">Transferase</keyword>
<dbReference type="CDD" id="cd00165">
    <property type="entry name" value="S4"/>
    <property type="match status" value="1"/>
</dbReference>
<dbReference type="CDD" id="cd02440">
    <property type="entry name" value="AdoMet_MTases"/>
    <property type="match status" value="1"/>
</dbReference>
<dbReference type="Gene3D" id="3.10.290.10">
    <property type="entry name" value="RNA-binding S4 domain"/>
    <property type="match status" value="1"/>
</dbReference>
<evidence type="ECO:0000256" key="10">
    <source>
        <dbReference type="PROSITE-ProRule" id="PRU00182"/>
    </source>
</evidence>
<feature type="domain" description="PABS" evidence="12">
    <location>
        <begin position="142"/>
        <end position="392"/>
    </location>
</feature>
<dbReference type="InterPro" id="IPR036986">
    <property type="entry name" value="S4_RNA-bd_sf"/>
</dbReference>
<evidence type="ECO:0000256" key="11">
    <source>
        <dbReference type="PROSITE-ProRule" id="PRU00354"/>
    </source>
</evidence>
<dbReference type="AlphaFoldDB" id="A0AAN8S0W7"/>
<dbReference type="PANTHER" id="PTHR11581:SF0">
    <property type="entry name" value="SMALL RIBOSOMAL SUBUNIT PROTEIN ES4"/>
    <property type="match status" value="1"/>
</dbReference>